<comment type="caution">
    <text evidence="1">The sequence shown here is derived from an EMBL/GenBank/DDBJ whole genome shotgun (WGS) entry which is preliminary data.</text>
</comment>
<gene>
    <name evidence="1" type="ORF">ACAOBT_LOCUS3037</name>
</gene>
<accession>A0A9P0JS83</accession>
<proteinExistence type="predicted"/>
<evidence type="ECO:0000313" key="1">
    <source>
        <dbReference type="EMBL" id="CAH1959163.1"/>
    </source>
</evidence>
<dbReference type="Proteomes" id="UP001152888">
    <property type="component" value="Unassembled WGS sequence"/>
</dbReference>
<protein>
    <submittedName>
        <fullName evidence="1">Uncharacterized protein</fullName>
    </submittedName>
</protein>
<dbReference type="OrthoDB" id="8123891at2759"/>
<dbReference type="EMBL" id="CAKOFQ010006681">
    <property type="protein sequence ID" value="CAH1959163.1"/>
    <property type="molecule type" value="Genomic_DNA"/>
</dbReference>
<dbReference type="AlphaFoldDB" id="A0A9P0JS83"/>
<organism evidence="1 2">
    <name type="scientific">Acanthoscelides obtectus</name>
    <name type="common">Bean weevil</name>
    <name type="synonym">Bruchus obtectus</name>
    <dbReference type="NCBI Taxonomy" id="200917"/>
    <lineage>
        <taxon>Eukaryota</taxon>
        <taxon>Metazoa</taxon>
        <taxon>Ecdysozoa</taxon>
        <taxon>Arthropoda</taxon>
        <taxon>Hexapoda</taxon>
        <taxon>Insecta</taxon>
        <taxon>Pterygota</taxon>
        <taxon>Neoptera</taxon>
        <taxon>Endopterygota</taxon>
        <taxon>Coleoptera</taxon>
        <taxon>Polyphaga</taxon>
        <taxon>Cucujiformia</taxon>
        <taxon>Chrysomeloidea</taxon>
        <taxon>Chrysomelidae</taxon>
        <taxon>Bruchinae</taxon>
        <taxon>Bruchini</taxon>
        <taxon>Acanthoscelides</taxon>
    </lineage>
</organism>
<evidence type="ECO:0000313" key="2">
    <source>
        <dbReference type="Proteomes" id="UP001152888"/>
    </source>
</evidence>
<name>A0A9P0JS83_ACAOB</name>
<keyword evidence="2" id="KW-1185">Reference proteome</keyword>
<sequence>MPLVVVILPKTEKSQQVFNEHELLGLAIRVEAQKNSRLIGQCHRCQKLQKRRTEVSSCTLQKQHVATSARSKSVILRFRRQCPHRRPTMALMDSVSTSRSCANILEHWKTPFQLTKAAFYDTTFLRMD</sequence>
<reference evidence="1" key="1">
    <citation type="submission" date="2022-03" db="EMBL/GenBank/DDBJ databases">
        <authorList>
            <person name="Sayadi A."/>
        </authorList>
    </citation>
    <scope>NUCLEOTIDE SEQUENCE</scope>
</reference>